<dbReference type="AlphaFoldDB" id="A0A5N6AF96"/>
<dbReference type="EMBL" id="VDLY02000006">
    <property type="protein sequence ID" value="KAB8166490.1"/>
    <property type="molecule type" value="Genomic_DNA"/>
</dbReference>
<sequence length="267" mass="29000">MTEVPTEPLLTAVRNFRDLGGLPARGGRTVRRGRLFRSGHLAHATAEDAAFLGSLGLRAVFDFRNAADLELDGHDVALPGVRNVNIPLNDPADGAAFWDLVRRGDVDRLRQQLAAGRGEEQMKATYRSIVLGKAAEQGRVLAALAEGDVPALLHCAAGKDRAGLTVAVVLLALGVEREVIAEDYLRSNAPQSRYLVRRDEPAARPGATALDLEVQRLLAPMFDARIEYLTAAFDTIDTHWGGTERYLTHGLGLTPPARDRLRSTLLE</sequence>
<comment type="caution">
    <text evidence="2">The sequence shown here is derived from an EMBL/GenBank/DDBJ whole genome shotgun (WGS) entry which is preliminary data.</text>
</comment>
<accession>A0A5N6AF96</accession>
<dbReference type="PANTHER" id="PTHR31126:SF1">
    <property type="entry name" value="TYROSINE SPECIFIC PROTEIN PHOSPHATASES DOMAIN-CONTAINING PROTEIN"/>
    <property type="match status" value="1"/>
</dbReference>
<dbReference type="Gene3D" id="3.90.190.10">
    <property type="entry name" value="Protein tyrosine phosphatase superfamily"/>
    <property type="match status" value="1"/>
</dbReference>
<proteinExistence type="inferred from homology"/>
<dbReference type="Pfam" id="PF13350">
    <property type="entry name" value="Y_phosphatase3"/>
    <property type="match status" value="1"/>
</dbReference>
<dbReference type="RefSeq" id="WP_139667614.1">
    <property type="nucleotide sequence ID" value="NZ_VDLY02000006.1"/>
</dbReference>
<organism evidence="2 3">
    <name type="scientific">Streptomyces mimosae</name>
    <dbReference type="NCBI Taxonomy" id="2586635"/>
    <lineage>
        <taxon>Bacteria</taxon>
        <taxon>Bacillati</taxon>
        <taxon>Actinomycetota</taxon>
        <taxon>Actinomycetes</taxon>
        <taxon>Kitasatosporales</taxon>
        <taxon>Streptomycetaceae</taxon>
        <taxon>Streptomyces</taxon>
    </lineage>
</organism>
<dbReference type="GO" id="GO:0004721">
    <property type="term" value="F:phosphoprotein phosphatase activity"/>
    <property type="evidence" value="ECO:0007669"/>
    <property type="project" value="InterPro"/>
</dbReference>
<evidence type="ECO:0000256" key="1">
    <source>
        <dbReference type="ARBA" id="ARBA00009580"/>
    </source>
</evidence>
<keyword evidence="3" id="KW-1185">Reference proteome</keyword>
<dbReference type="PANTHER" id="PTHR31126">
    <property type="entry name" value="TYROSINE-PROTEIN PHOSPHATASE"/>
    <property type="match status" value="1"/>
</dbReference>
<dbReference type="Proteomes" id="UP000314251">
    <property type="component" value="Unassembled WGS sequence"/>
</dbReference>
<protein>
    <submittedName>
        <fullName evidence="2">Protein-tyrosine-phosphatase</fullName>
    </submittedName>
</protein>
<evidence type="ECO:0000313" key="3">
    <source>
        <dbReference type="Proteomes" id="UP000314251"/>
    </source>
</evidence>
<evidence type="ECO:0000313" key="2">
    <source>
        <dbReference type="EMBL" id="KAB8166490.1"/>
    </source>
</evidence>
<gene>
    <name evidence="2" type="ORF">FH607_011805</name>
</gene>
<dbReference type="SUPFAM" id="SSF52799">
    <property type="entry name" value="(Phosphotyrosine protein) phosphatases II"/>
    <property type="match status" value="1"/>
</dbReference>
<comment type="similarity">
    <text evidence="1">Belongs to the protein-tyrosine phosphatase family.</text>
</comment>
<dbReference type="OrthoDB" id="1188001at2"/>
<reference evidence="2" key="1">
    <citation type="submission" date="2019-10" db="EMBL/GenBank/DDBJ databases">
        <title>Nonomuraea sp. nov., isolated from Phyllanthus amarus.</title>
        <authorList>
            <person name="Klykleung N."/>
            <person name="Tanasupawat S."/>
        </authorList>
    </citation>
    <scope>NUCLEOTIDE SEQUENCE [LARGE SCALE GENOMIC DNA]</scope>
    <source>
        <strain evidence="2">3MP-10</strain>
    </source>
</reference>
<name>A0A5N6AF96_9ACTN</name>
<dbReference type="InterPro" id="IPR029021">
    <property type="entry name" value="Prot-tyrosine_phosphatase-like"/>
</dbReference>
<dbReference type="InterPro" id="IPR026893">
    <property type="entry name" value="Tyr/Ser_Pase_IphP-type"/>
</dbReference>